<evidence type="ECO:0000256" key="2">
    <source>
        <dbReference type="ARBA" id="ARBA00010961"/>
    </source>
</evidence>
<dbReference type="Proteomes" id="UP000672009">
    <property type="component" value="Chromosome"/>
</dbReference>
<keyword evidence="3 6" id="KW-0815">Transposition</keyword>
<sequence length="85" mass="9986">MVYSLFQPEIRKVIYTTNAIESLNMSLRKFTRNRRIFPNDSSALKSLYLAVREASQKWSVIHHWKPALQTFLLMFGEERVPLSAL</sequence>
<evidence type="ECO:0000256" key="3">
    <source>
        <dbReference type="ARBA" id="ARBA00022578"/>
    </source>
</evidence>
<dbReference type="GO" id="GO:0004803">
    <property type="term" value="F:transposase activity"/>
    <property type="evidence" value="ECO:0007669"/>
    <property type="project" value="UniProtKB-UniRule"/>
</dbReference>
<dbReference type="RefSeq" id="WP_210217858.1">
    <property type="nucleotide sequence ID" value="NZ_CP072793.1"/>
</dbReference>
<keyword evidence="6" id="KW-0814">Transposable element</keyword>
<evidence type="ECO:0000313" key="8">
    <source>
        <dbReference type="Proteomes" id="UP000672009"/>
    </source>
</evidence>
<accession>A0A975F7A7</accession>
<dbReference type="KEGG" id="tun:J9260_11215"/>
<keyword evidence="4 6" id="KW-0238">DNA-binding</keyword>
<dbReference type="PANTHER" id="PTHR33217">
    <property type="entry name" value="TRANSPOSASE FOR INSERTION SEQUENCE ELEMENT IS1081"/>
    <property type="match status" value="1"/>
</dbReference>
<dbReference type="AlphaFoldDB" id="A0A975F7A7"/>
<dbReference type="GO" id="GO:0006313">
    <property type="term" value="P:DNA transposition"/>
    <property type="evidence" value="ECO:0007669"/>
    <property type="project" value="UniProtKB-UniRule"/>
</dbReference>
<evidence type="ECO:0000256" key="5">
    <source>
        <dbReference type="ARBA" id="ARBA00023172"/>
    </source>
</evidence>
<keyword evidence="5 6" id="KW-0233">DNA recombination</keyword>
<comment type="similarity">
    <text evidence="2 6">Belongs to the transposase mutator family.</text>
</comment>
<proteinExistence type="inferred from homology"/>
<comment type="function">
    <text evidence="1 6">Required for the transposition of the insertion element.</text>
</comment>
<dbReference type="Pfam" id="PF00872">
    <property type="entry name" value="Transposase_mut"/>
    <property type="match status" value="1"/>
</dbReference>
<reference evidence="7" key="1">
    <citation type="submission" date="2021-04" db="EMBL/GenBank/DDBJ databases">
        <title>Genomics, taxonomy and metabolism of representatives of sulfur bacteria of the genus Thiothrix: Thiothrix fructosivorans QT, Thiothrix unzii A1T and three new species, Thiothrix subterranea sp. nov., Thiothrix litoralis sp. nov. and 'Candidatus Thiothrix anitrata' sp. nov.</title>
        <authorList>
            <person name="Ravin N.V."/>
            <person name="Smolyakov D."/>
            <person name="Rudenko T.S."/>
            <person name="Mardanov A.V."/>
            <person name="Beletsky A.V."/>
            <person name="Markov N.D."/>
            <person name="Fomenkov A.I."/>
            <person name="Roberts R.J."/>
            <person name="Karnachuk O.V."/>
            <person name="Novikov A."/>
            <person name="Grabovich M.Y."/>
        </authorList>
    </citation>
    <scope>NUCLEOTIDE SEQUENCE</scope>
    <source>
        <strain evidence="7">A1</strain>
    </source>
</reference>
<dbReference type="InterPro" id="IPR001207">
    <property type="entry name" value="Transposase_mutator"/>
</dbReference>
<evidence type="ECO:0000256" key="1">
    <source>
        <dbReference type="ARBA" id="ARBA00002190"/>
    </source>
</evidence>
<name>A0A975F7A7_9GAMM</name>
<dbReference type="PANTHER" id="PTHR33217:SF5">
    <property type="entry name" value="MUTATOR FAMILY TRANSPOSASE"/>
    <property type="match status" value="1"/>
</dbReference>
<dbReference type="EMBL" id="CP072793">
    <property type="protein sequence ID" value="QTR52306.1"/>
    <property type="molecule type" value="Genomic_DNA"/>
</dbReference>
<keyword evidence="8" id="KW-1185">Reference proteome</keyword>
<evidence type="ECO:0000256" key="4">
    <source>
        <dbReference type="ARBA" id="ARBA00023125"/>
    </source>
</evidence>
<organism evidence="7 8">
    <name type="scientific">Thiothrix unzii</name>
    <dbReference type="NCBI Taxonomy" id="111769"/>
    <lineage>
        <taxon>Bacteria</taxon>
        <taxon>Pseudomonadati</taxon>
        <taxon>Pseudomonadota</taxon>
        <taxon>Gammaproteobacteria</taxon>
        <taxon>Thiotrichales</taxon>
        <taxon>Thiotrichaceae</taxon>
        <taxon>Thiothrix</taxon>
    </lineage>
</organism>
<evidence type="ECO:0000313" key="7">
    <source>
        <dbReference type="EMBL" id="QTR52306.1"/>
    </source>
</evidence>
<evidence type="ECO:0000256" key="6">
    <source>
        <dbReference type="RuleBase" id="RU365089"/>
    </source>
</evidence>
<protein>
    <recommendedName>
        <fullName evidence="6">Mutator family transposase</fullName>
    </recommendedName>
</protein>
<gene>
    <name evidence="7" type="ORF">J9260_11215</name>
</gene>
<dbReference type="GO" id="GO:0003677">
    <property type="term" value="F:DNA binding"/>
    <property type="evidence" value="ECO:0007669"/>
    <property type="project" value="UniProtKB-UniRule"/>
</dbReference>